<evidence type="ECO:0000313" key="2">
    <source>
        <dbReference type="Proteomes" id="UP000034078"/>
    </source>
</evidence>
<dbReference type="Proteomes" id="UP000034078">
    <property type="component" value="Unassembled WGS sequence"/>
</dbReference>
<comment type="caution">
    <text evidence="1">The sequence shown here is derived from an EMBL/GenBank/DDBJ whole genome shotgun (WGS) entry which is preliminary data.</text>
</comment>
<gene>
    <name evidence="1" type="ORF">UX01_C0009G0024</name>
</gene>
<dbReference type="AlphaFoldDB" id="A0A837IDV4"/>
<proteinExistence type="predicted"/>
<accession>A0A837IDV4</accession>
<dbReference type="EMBL" id="LCKO01000009">
    <property type="protein sequence ID" value="KKT99594.1"/>
    <property type="molecule type" value="Genomic_DNA"/>
</dbReference>
<protein>
    <submittedName>
        <fullName evidence="1">Uncharacterized protein</fullName>
    </submittedName>
</protein>
<name>A0A837IDV4_9BACT</name>
<organism evidence="1 2">
    <name type="scientific">Candidatus Collierbacteria bacterium GW2011_GWB2_45_17</name>
    <dbReference type="NCBI Taxonomy" id="1618388"/>
    <lineage>
        <taxon>Bacteria</taxon>
        <taxon>Candidatus Collieribacteriota</taxon>
    </lineage>
</organism>
<sequence>MSKPSLEWAHLHPKILRPLTVPWYHQLDRFWLTCRAWPCRLVISTEVEEPACRQAGLTPPIILRHKKTECISTPSGN</sequence>
<reference evidence="1 2" key="1">
    <citation type="journal article" date="2015" name="Nature">
        <title>rRNA introns, odd ribosomes, and small enigmatic genomes across a large radiation of phyla.</title>
        <authorList>
            <person name="Brown C.T."/>
            <person name="Hug L.A."/>
            <person name="Thomas B.C."/>
            <person name="Sharon I."/>
            <person name="Castelle C.J."/>
            <person name="Singh A."/>
            <person name="Wilkins M.J."/>
            <person name="Williams K.H."/>
            <person name="Banfield J.F."/>
        </authorList>
    </citation>
    <scope>NUCLEOTIDE SEQUENCE [LARGE SCALE GENOMIC DNA]</scope>
</reference>
<evidence type="ECO:0000313" key="1">
    <source>
        <dbReference type="EMBL" id="KKT99594.1"/>
    </source>
</evidence>